<name>A0ABY8U536_TETOB</name>
<protein>
    <recommendedName>
        <fullName evidence="4">Major facilitator superfamily (MFS) profile domain-containing protein</fullName>
    </recommendedName>
</protein>
<dbReference type="SUPFAM" id="SSF103473">
    <property type="entry name" value="MFS general substrate transporter"/>
    <property type="match status" value="1"/>
</dbReference>
<feature type="transmembrane region" description="Helical" evidence="1">
    <location>
        <begin position="224"/>
        <end position="247"/>
    </location>
</feature>
<keyword evidence="3" id="KW-1185">Reference proteome</keyword>
<accession>A0ABY8U536</accession>
<feature type="transmembrane region" description="Helical" evidence="1">
    <location>
        <begin position="86"/>
        <end position="110"/>
    </location>
</feature>
<proteinExistence type="predicted"/>
<keyword evidence="1" id="KW-0812">Transmembrane</keyword>
<feature type="transmembrane region" description="Helical" evidence="1">
    <location>
        <begin position="253"/>
        <end position="274"/>
    </location>
</feature>
<evidence type="ECO:0000313" key="2">
    <source>
        <dbReference type="EMBL" id="WIA16569.1"/>
    </source>
</evidence>
<evidence type="ECO:0000256" key="1">
    <source>
        <dbReference type="SAM" id="Phobius"/>
    </source>
</evidence>
<dbReference type="Proteomes" id="UP001244341">
    <property type="component" value="Chromosome 7b"/>
</dbReference>
<keyword evidence="1" id="KW-1133">Transmembrane helix</keyword>
<organism evidence="2 3">
    <name type="scientific">Tetradesmus obliquus</name>
    <name type="common">Green alga</name>
    <name type="synonym">Acutodesmus obliquus</name>
    <dbReference type="NCBI Taxonomy" id="3088"/>
    <lineage>
        <taxon>Eukaryota</taxon>
        <taxon>Viridiplantae</taxon>
        <taxon>Chlorophyta</taxon>
        <taxon>core chlorophytes</taxon>
        <taxon>Chlorophyceae</taxon>
        <taxon>CS clade</taxon>
        <taxon>Sphaeropleales</taxon>
        <taxon>Scenedesmaceae</taxon>
        <taxon>Tetradesmus</taxon>
    </lineage>
</organism>
<evidence type="ECO:0008006" key="4">
    <source>
        <dbReference type="Google" id="ProtNLM"/>
    </source>
</evidence>
<feature type="transmembrane region" description="Helical" evidence="1">
    <location>
        <begin position="25"/>
        <end position="49"/>
    </location>
</feature>
<keyword evidence="1" id="KW-0472">Membrane</keyword>
<evidence type="ECO:0000313" key="3">
    <source>
        <dbReference type="Proteomes" id="UP001244341"/>
    </source>
</evidence>
<gene>
    <name evidence="2" type="ORF">OEZ85_013239</name>
</gene>
<dbReference type="InterPro" id="IPR036259">
    <property type="entry name" value="MFS_trans_sf"/>
</dbReference>
<feature type="transmembrane region" description="Helical" evidence="1">
    <location>
        <begin position="286"/>
        <end position="319"/>
    </location>
</feature>
<reference evidence="2 3" key="1">
    <citation type="submission" date="2023-05" db="EMBL/GenBank/DDBJ databases">
        <title>A 100% complete, gapless, phased diploid assembly of the Scenedesmus obliquus UTEX 3031 genome.</title>
        <authorList>
            <person name="Biondi T.C."/>
            <person name="Hanschen E.R."/>
            <person name="Kwon T."/>
            <person name="Eng W."/>
            <person name="Kruse C.P.S."/>
            <person name="Koehler S.I."/>
            <person name="Kunde Y."/>
            <person name="Gleasner C.D."/>
            <person name="You Mak K.T."/>
            <person name="Polle J."/>
            <person name="Hovde B.T."/>
            <person name="Starkenburg S.R."/>
        </authorList>
    </citation>
    <scope>NUCLEOTIDE SEQUENCE [LARGE SCALE GENOMIC DNA]</scope>
    <source>
        <strain evidence="2 3">DOE0152z</strain>
    </source>
</reference>
<sequence>MYSYSMADAFLGQVLVAKGAGSTHIMLALGVDGIATCAVAVMVLLCQSFPAVSGMALRPKWWLVVAGQAASVASSALPAVLPCTQVIIACRALHGAATAVYMVYCLILLVELAPQQHLALGIAVLSAGCSAGDSIGPVLARNRCSFESDAIPQVKDNRRYHHMVSAHDLEVVQHTKAAADAAAKQGITEPTRQPLTQQTLHQQQRLDMGSVLSTVGDRVVASQCLLVAFEQGVTAALMVLLPVVMYVPTWLVGLVYVAMVVGAVSGPFALEAYLSRRPAGQQKTYHLAVAACLLMGVSSTLLIPLAWCLPAVACLLFVFRASQAVTETLVYIHVAQRLETL</sequence>
<feature type="transmembrane region" description="Helical" evidence="1">
    <location>
        <begin position="61"/>
        <end position="80"/>
    </location>
</feature>
<dbReference type="EMBL" id="CP126214">
    <property type="protein sequence ID" value="WIA16569.1"/>
    <property type="molecule type" value="Genomic_DNA"/>
</dbReference>